<evidence type="ECO:0000256" key="6">
    <source>
        <dbReference type="ARBA" id="ARBA00023136"/>
    </source>
</evidence>
<evidence type="ECO:0000313" key="11">
    <source>
        <dbReference type="Proteomes" id="UP000678393"/>
    </source>
</evidence>
<organism evidence="10 11">
    <name type="scientific">Candidula unifasciata</name>
    <dbReference type="NCBI Taxonomy" id="100452"/>
    <lineage>
        <taxon>Eukaryota</taxon>
        <taxon>Metazoa</taxon>
        <taxon>Spiralia</taxon>
        <taxon>Lophotrochozoa</taxon>
        <taxon>Mollusca</taxon>
        <taxon>Gastropoda</taxon>
        <taxon>Heterobranchia</taxon>
        <taxon>Euthyneura</taxon>
        <taxon>Panpulmonata</taxon>
        <taxon>Eupulmonata</taxon>
        <taxon>Stylommatophora</taxon>
        <taxon>Helicina</taxon>
        <taxon>Helicoidea</taxon>
        <taxon>Geomitridae</taxon>
        <taxon>Candidula</taxon>
    </lineage>
</organism>
<keyword evidence="3" id="KW-1003">Cell membrane</keyword>
<dbReference type="SUPFAM" id="SSF103473">
    <property type="entry name" value="MFS general substrate transporter"/>
    <property type="match status" value="1"/>
</dbReference>
<keyword evidence="5 8" id="KW-1133">Transmembrane helix</keyword>
<evidence type="ECO:0000256" key="7">
    <source>
        <dbReference type="ARBA" id="ARBA00023157"/>
    </source>
</evidence>
<feature type="transmembrane region" description="Helical" evidence="8">
    <location>
        <begin position="121"/>
        <end position="142"/>
    </location>
</feature>
<dbReference type="Pfam" id="PF07648">
    <property type="entry name" value="Kazal_2"/>
    <property type="match status" value="1"/>
</dbReference>
<evidence type="ECO:0000313" key="10">
    <source>
        <dbReference type="EMBL" id="CAG5123255.1"/>
    </source>
</evidence>
<comment type="subcellular location">
    <subcellularLocation>
        <location evidence="1">Cell membrane</location>
        <topology evidence="1">Multi-pass membrane protein</topology>
    </subcellularLocation>
</comment>
<dbReference type="AlphaFoldDB" id="A0A8S3Z5F8"/>
<dbReference type="PANTHER" id="PTHR11388">
    <property type="entry name" value="ORGANIC ANION TRANSPORTER"/>
    <property type="match status" value="1"/>
</dbReference>
<feature type="transmembrane region" description="Helical" evidence="8">
    <location>
        <begin position="202"/>
        <end position="220"/>
    </location>
</feature>
<evidence type="ECO:0000256" key="4">
    <source>
        <dbReference type="ARBA" id="ARBA00022692"/>
    </source>
</evidence>
<proteinExistence type="inferred from homology"/>
<dbReference type="GO" id="GO:0016323">
    <property type="term" value="C:basolateral plasma membrane"/>
    <property type="evidence" value="ECO:0007669"/>
    <property type="project" value="TreeGrafter"/>
</dbReference>
<keyword evidence="7" id="KW-1015">Disulfide bond</keyword>
<dbReference type="Pfam" id="PF03137">
    <property type="entry name" value="OATP"/>
    <property type="match status" value="1"/>
</dbReference>
<feature type="transmembrane region" description="Helical" evidence="8">
    <location>
        <begin position="286"/>
        <end position="310"/>
    </location>
</feature>
<dbReference type="Gene3D" id="1.20.1250.20">
    <property type="entry name" value="MFS general substrate transporter like domains"/>
    <property type="match status" value="1"/>
</dbReference>
<feature type="transmembrane region" description="Helical" evidence="8">
    <location>
        <begin position="88"/>
        <end position="109"/>
    </location>
</feature>
<dbReference type="EMBL" id="CAJHNH020001484">
    <property type="protein sequence ID" value="CAG5123255.1"/>
    <property type="molecule type" value="Genomic_DNA"/>
</dbReference>
<dbReference type="InterPro" id="IPR036259">
    <property type="entry name" value="MFS_trans_sf"/>
</dbReference>
<evidence type="ECO:0000256" key="8">
    <source>
        <dbReference type="SAM" id="Phobius"/>
    </source>
</evidence>
<evidence type="ECO:0000256" key="1">
    <source>
        <dbReference type="ARBA" id="ARBA00004651"/>
    </source>
</evidence>
<evidence type="ECO:0000256" key="2">
    <source>
        <dbReference type="ARBA" id="ARBA00009657"/>
    </source>
</evidence>
<sequence length="594" mass="65063">MSVPIYKPVSQKLLPLDNRPLPPSLKVQKEVDTQCGLCTCQPACMQPLATIGIFTGFYSFANMLAQTLNYYVNSQITTLERQFGFSSYYTGIIMAANDIGFLVCVLFAAHLATKVHVARSLGVTMILFGISGISCSLPHFLFGASVNKDPTTDNSNSTESNFSKQPFVGSFCDMFNISGDPCGIDAALNTAEQKAGTASEKVSQISFLIIVLGMCLQGFGKAPNTSYALVYVDDNTKKVNTGFYIGIIAATSVLGPVSAFLLGGVFSRIYVTLEVTQLTPRHPRWIGAWWLGFVVFGLLAVIAAIPLFCFPRKLPRSKVKDARGNDTTSAGNVDLSKPVLSHDSLKQRHGDKIANCHTAPSSKRLGFRSLIKHYREFIASLCRLLVNPIYVCWVVSSCFYIFMIAGSTAFYPKYLERVFDLEVHTANYITAATFMSASFGGVFVGGFLSRRYKMTAMRCLQFSCLMTALSVMISTHDPHLSENSCNRGCNCRDNSYFPICGDDGKTYYSPCHAGCLLAEHGIYQNCSCVLSGQAVTGVCEFGCSHLYGYVISGCLRLLSMALNFVPKTIVFMRCVPEQDRSMSLSVMPFVNSLF</sequence>
<dbReference type="CDD" id="cd17336">
    <property type="entry name" value="MFS_SLCO_OATP"/>
    <property type="match status" value="1"/>
</dbReference>
<accession>A0A8S3Z5F8</accession>
<feature type="transmembrane region" description="Helical" evidence="8">
    <location>
        <begin position="241"/>
        <end position="266"/>
    </location>
</feature>
<protein>
    <recommendedName>
        <fullName evidence="9">Kazal-like domain-containing protein</fullName>
    </recommendedName>
</protein>
<dbReference type="GO" id="GO:0015347">
    <property type="term" value="F:sodium-independent organic anion transmembrane transporter activity"/>
    <property type="evidence" value="ECO:0007669"/>
    <property type="project" value="TreeGrafter"/>
</dbReference>
<comment type="similarity">
    <text evidence="2">Belongs to the organo anion transporter (TC 2.A.60) family.</text>
</comment>
<reference evidence="10" key="1">
    <citation type="submission" date="2021-04" db="EMBL/GenBank/DDBJ databases">
        <authorList>
            <consortium name="Molecular Ecology Group"/>
        </authorList>
    </citation>
    <scope>NUCLEOTIDE SEQUENCE</scope>
</reference>
<evidence type="ECO:0000256" key="5">
    <source>
        <dbReference type="ARBA" id="ARBA00022989"/>
    </source>
</evidence>
<dbReference type="GO" id="GO:0043252">
    <property type="term" value="P:sodium-independent organic anion transport"/>
    <property type="evidence" value="ECO:0007669"/>
    <property type="project" value="TreeGrafter"/>
</dbReference>
<dbReference type="InterPro" id="IPR036058">
    <property type="entry name" value="Kazal_dom_sf"/>
</dbReference>
<dbReference type="Gene3D" id="3.30.60.30">
    <property type="match status" value="1"/>
</dbReference>
<dbReference type="PANTHER" id="PTHR11388:SF76">
    <property type="entry name" value="SOLUTE CARRIER ORGANIC ANION TRANSPORTER FAMILY MEMBER"/>
    <property type="match status" value="1"/>
</dbReference>
<evidence type="ECO:0000259" key="9">
    <source>
        <dbReference type="PROSITE" id="PS51465"/>
    </source>
</evidence>
<name>A0A8S3Z5F8_9EUPU</name>
<keyword evidence="6 8" id="KW-0472">Membrane</keyword>
<dbReference type="OrthoDB" id="5062115at2759"/>
<dbReference type="SUPFAM" id="SSF100895">
    <property type="entry name" value="Kazal-type serine protease inhibitors"/>
    <property type="match status" value="1"/>
</dbReference>
<feature type="transmembrane region" description="Helical" evidence="8">
    <location>
        <begin position="425"/>
        <end position="448"/>
    </location>
</feature>
<dbReference type="PROSITE" id="PS51465">
    <property type="entry name" value="KAZAL_2"/>
    <property type="match status" value="1"/>
</dbReference>
<dbReference type="InterPro" id="IPR004156">
    <property type="entry name" value="OATP"/>
</dbReference>
<gene>
    <name evidence="10" type="ORF">CUNI_LOCUS8813</name>
</gene>
<feature type="transmembrane region" description="Helical" evidence="8">
    <location>
        <begin position="384"/>
        <end position="405"/>
    </location>
</feature>
<evidence type="ECO:0000256" key="3">
    <source>
        <dbReference type="ARBA" id="ARBA00022475"/>
    </source>
</evidence>
<dbReference type="Proteomes" id="UP000678393">
    <property type="component" value="Unassembled WGS sequence"/>
</dbReference>
<keyword evidence="4 8" id="KW-0812">Transmembrane</keyword>
<keyword evidence="11" id="KW-1185">Reference proteome</keyword>
<comment type="caution">
    <text evidence="10">The sequence shown here is derived from an EMBL/GenBank/DDBJ whole genome shotgun (WGS) entry which is preliminary data.</text>
</comment>
<dbReference type="InterPro" id="IPR002350">
    <property type="entry name" value="Kazal_dom"/>
</dbReference>
<feature type="domain" description="Kazal-like" evidence="9">
    <location>
        <begin position="479"/>
        <end position="530"/>
    </location>
</feature>
<feature type="non-terminal residue" evidence="10">
    <location>
        <position position="1"/>
    </location>
</feature>